<dbReference type="Pfam" id="PF00582">
    <property type="entry name" value="Usp"/>
    <property type="match status" value="2"/>
</dbReference>
<dbReference type="PANTHER" id="PTHR47892">
    <property type="entry name" value="UNIVERSAL STRESS PROTEIN E"/>
    <property type="match status" value="1"/>
</dbReference>
<dbReference type="Gene3D" id="3.40.50.12370">
    <property type="match status" value="1"/>
</dbReference>
<keyword evidence="7" id="KW-1185">Reference proteome</keyword>
<evidence type="ECO:0000313" key="6">
    <source>
        <dbReference type="EMBL" id="SHO47555.1"/>
    </source>
</evidence>
<organism evidence="6 7">
    <name type="scientific">Desulfopila aestuarii DSM 18488</name>
    <dbReference type="NCBI Taxonomy" id="1121416"/>
    <lineage>
        <taxon>Bacteria</taxon>
        <taxon>Pseudomonadati</taxon>
        <taxon>Thermodesulfobacteriota</taxon>
        <taxon>Desulfobulbia</taxon>
        <taxon>Desulfobulbales</taxon>
        <taxon>Desulfocapsaceae</taxon>
        <taxon>Desulfopila</taxon>
    </lineage>
</organism>
<name>A0A1M7Y5L5_9BACT</name>
<dbReference type="RefSeq" id="WP_073613217.1">
    <property type="nucleotide sequence ID" value="NZ_FRFE01000007.1"/>
</dbReference>
<reference evidence="6 7" key="1">
    <citation type="submission" date="2016-12" db="EMBL/GenBank/DDBJ databases">
        <authorList>
            <person name="Song W.-J."/>
            <person name="Kurnit D.M."/>
        </authorList>
    </citation>
    <scope>NUCLEOTIDE SEQUENCE [LARGE SCALE GENOMIC DNA]</scope>
    <source>
        <strain evidence="6 7">DSM 18488</strain>
    </source>
</reference>
<dbReference type="GO" id="GO:0005737">
    <property type="term" value="C:cytoplasm"/>
    <property type="evidence" value="ECO:0007669"/>
    <property type="project" value="UniProtKB-SubCell"/>
</dbReference>
<accession>A0A1M7Y5L5</accession>
<evidence type="ECO:0000256" key="1">
    <source>
        <dbReference type="ARBA" id="ARBA00004496"/>
    </source>
</evidence>
<keyword evidence="2" id="KW-0963">Cytoplasm</keyword>
<dbReference type="PANTHER" id="PTHR47892:SF1">
    <property type="entry name" value="UNIVERSAL STRESS PROTEIN E"/>
    <property type="match status" value="1"/>
</dbReference>
<feature type="coiled-coil region" evidence="4">
    <location>
        <begin position="157"/>
        <end position="184"/>
    </location>
</feature>
<evidence type="ECO:0000256" key="4">
    <source>
        <dbReference type="SAM" id="Coils"/>
    </source>
</evidence>
<feature type="domain" description="UspA" evidence="5">
    <location>
        <begin position="4"/>
        <end position="140"/>
    </location>
</feature>
<evidence type="ECO:0000259" key="5">
    <source>
        <dbReference type="Pfam" id="PF00582"/>
    </source>
</evidence>
<evidence type="ECO:0000256" key="3">
    <source>
        <dbReference type="ARBA" id="ARBA00037131"/>
    </source>
</evidence>
<dbReference type="AlphaFoldDB" id="A0A1M7Y5L5"/>
<evidence type="ECO:0000256" key="2">
    <source>
        <dbReference type="ARBA" id="ARBA00022490"/>
    </source>
</evidence>
<dbReference type="STRING" id="1121416.SAMN02745220_01915"/>
<comment type="subcellular location">
    <subcellularLocation>
        <location evidence="1">Cytoplasm</location>
    </subcellularLocation>
</comment>
<dbReference type="CDD" id="cd00293">
    <property type="entry name" value="USP-like"/>
    <property type="match status" value="1"/>
</dbReference>
<sequence length="310" mass="34296">MKRFMNILYILDTDPAQETQVITAVQNLARQNDASVRIVRVLEDTIIDSVGKQFSNRIQTLVDMERKHAGQELEQVLAQPGWQGIVTSGEVLIGKDFITVIRKVLEEEHDLVVKARCTTESTDQFAMRLFRKCPCPVWIISTATNQPGETVVGAVDLASTEKESQQLNRKIVELTSSLAQIEQKEAHFVHAWHLQYETSMRGPRFQVADKEIDAMKQEIVATRSAAFSQLFADAGITVNDNQIHLVEGPPATVIKQQLQSLQGNILVMGTVARSGLPGLLLGNKAEEVLSQVNCTVLAVKPNGFISPVTL</sequence>
<keyword evidence="4" id="KW-0175">Coiled coil</keyword>
<gene>
    <name evidence="6" type="ORF">SAMN02745220_01915</name>
</gene>
<dbReference type="EMBL" id="FRFE01000007">
    <property type="protein sequence ID" value="SHO47555.1"/>
    <property type="molecule type" value="Genomic_DNA"/>
</dbReference>
<protein>
    <submittedName>
        <fullName evidence="6">Nucleotide-binding universal stress protein, UspA family</fullName>
    </submittedName>
</protein>
<proteinExistence type="predicted"/>
<dbReference type="Proteomes" id="UP000184603">
    <property type="component" value="Unassembled WGS sequence"/>
</dbReference>
<dbReference type="InterPro" id="IPR006016">
    <property type="entry name" value="UspA"/>
</dbReference>
<feature type="domain" description="UspA" evidence="5">
    <location>
        <begin position="161"/>
        <end position="300"/>
    </location>
</feature>
<dbReference type="SUPFAM" id="SSF52402">
    <property type="entry name" value="Adenine nucleotide alpha hydrolases-like"/>
    <property type="match status" value="2"/>
</dbReference>
<dbReference type="OrthoDB" id="5564966at2"/>
<evidence type="ECO:0000313" key="7">
    <source>
        <dbReference type="Proteomes" id="UP000184603"/>
    </source>
</evidence>
<comment type="function">
    <text evidence="3">Required for resistance to DNA-damaging agents.</text>
</comment>